<evidence type="ECO:0000259" key="5">
    <source>
        <dbReference type="Pfam" id="PF08386"/>
    </source>
</evidence>
<dbReference type="Pfam" id="PF08386">
    <property type="entry name" value="Abhydrolase_4"/>
    <property type="match status" value="1"/>
</dbReference>
<evidence type="ECO:0000313" key="6">
    <source>
        <dbReference type="EMBL" id="QIB64682.1"/>
    </source>
</evidence>
<dbReference type="KEGG" id="kim:G3T16_04015"/>
<proteinExistence type="inferred from homology"/>
<name>A0A6C0TXX5_9GAMM</name>
<dbReference type="InterPro" id="IPR000073">
    <property type="entry name" value="AB_hydrolase_1"/>
</dbReference>
<gene>
    <name evidence="6" type="ORF">G3T16_04015</name>
</gene>
<dbReference type="PANTHER" id="PTHR43248">
    <property type="entry name" value="2-SUCCINYL-6-HYDROXY-2,4-CYCLOHEXADIENE-1-CARBOXYLATE SYNTHASE"/>
    <property type="match status" value="1"/>
</dbReference>
<feature type="domain" description="Peptidase S33 tripeptidyl aminopeptidase-like C-terminal" evidence="5">
    <location>
        <begin position="379"/>
        <end position="467"/>
    </location>
</feature>
<dbReference type="Pfam" id="PF00561">
    <property type="entry name" value="Abhydrolase_1"/>
    <property type="match status" value="1"/>
</dbReference>
<dbReference type="InterPro" id="IPR002410">
    <property type="entry name" value="Peptidase_S33"/>
</dbReference>
<dbReference type="RefSeq" id="WP_163493932.1">
    <property type="nucleotide sequence ID" value="NZ_CP048711.1"/>
</dbReference>
<feature type="domain" description="AB hydrolase-1" evidence="4">
    <location>
        <begin position="78"/>
        <end position="216"/>
    </location>
</feature>
<dbReference type="PRINTS" id="PR00793">
    <property type="entry name" value="PROAMNOPTASE"/>
</dbReference>
<dbReference type="InterPro" id="IPR029058">
    <property type="entry name" value="AB_hydrolase_fold"/>
</dbReference>
<comment type="similarity">
    <text evidence="1">Belongs to the peptidase S33 family.</text>
</comment>
<dbReference type="PANTHER" id="PTHR43248:SF25">
    <property type="entry name" value="AB HYDROLASE-1 DOMAIN-CONTAINING PROTEIN-RELATED"/>
    <property type="match status" value="1"/>
</dbReference>
<protein>
    <submittedName>
        <fullName evidence="6">Alpha/beta hydrolase</fullName>
    </submittedName>
</protein>
<dbReference type="InterPro" id="IPR051601">
    <property type="entry name" value="Serine_prot/Carboxylest_S33"/>
</dbReference>
<dbReference type="GO" id="GO:0008233">
    <property type="term" value="F:peptidase activity"/>
    <property type="evidence" value="ECO:0007669"/>
    <property type="project" value="InterPro"/>
</dbReference>
<reference evidence="6 7" key="1">
    <citation type="submission" date="2020-02" db="EMBL/GenBank/DDBJ databases">
        <title>Genome sequencing for Kineobactrum sp. M2.</title>
        <authorList>
            <person name="Park S.-J."/>
        </authorList>
    </citation>
    <scope>NUCLEOTIDE SEQUENCE [LARGE SCALE GENOMIC DNA]</scope>
    <source>
        <strain evidence="6 7">M2</strain>
    </source>
</reference>
<feature type="chain" id="PRO_5025623165" evidence="3">
    <location>
        <begin position="23"/>
        <end position="489"/>
    </location>
</feature>
<evidence type="ECO:0000313" key="7">
    <source>
        <dbReference type="Proteomes" id="UP000477680"/>
    </source>
</evidence>
<keyword evidence="2 6" id="KW-0378">Hydrolase</keyword>
<dbReference type="AlphaFoldDB" id="A0A6C0TXX5"/>
<dbReference type="GO" id="GO:0006508">
    <property type="term" value="P:proteolysis"/>
    <property type="evidence" value="ECO:0007669"/>
    <property type="project" value="InterPro"/>
</dbReference>
<dbReference type="Proteomes" id="UP000477680">
    <property type="component" value="Chromosome"/>
</dbReference>
<sequence length="489" mass="52929">MRFALLFIALLAPCLVAVPARALTLAPCHLAAAQSPQRISAQCGRFEVAEDRDAPGGRFLSLAVAVLPATTHRRAADPLVFITGGPGQSALESYVLAHRAFARINRHRDIVLLDQRGTGDSNPLHCPLPDDWQAAALSSQAQRELALECLQALPGDPRFYTTSVAIRDLAELLTALDYERVNLYGISYGSRVAQAFARAWPERTRSVILDGVVPLDRALGPDISLDAQRALDMMFRRCAGDRACRERFPRLAGDFRQLQRGLREAPVTLTLADPATAELSEHTFTEDWLRGVVRMFSYAPGTVALLPLLIDRAVQEGDFAPLAAQAVLLSRQLEDALAAGMHNAVVCTEDLPFIAAAGDDVDDRADTGEDTYLGVGMLESLRAACSVWPRGELDSGFRAPWRSAIPTLILSGEADPVTPPDNGEHLLRSLDEALHVVGPGQGHGMYARGCTPRIMEDFIASASIAGLEVDCIQRLRPAPFFLSFTGPTP</sequence>
<accession>A0A6C0TXX5</accession>
<dbReference type="EMBL" id="CP048711">
    <property type="protein sequence ID" value="QIB64682.1"/>
    <property type="molecule type" value="Genomic_DNA"/>
</dbReference>
<evidence type="ECO:0000256" key="3">
    <source>
        <dbReference type="SAM" id="SignalP"/>
    </source>
</evidence>
<keyword evidence="7" id="KW-1185">Reference proteome</keyword>
<organism evidence="6 7">
    <name type="scientific">Kineobactrum salinum</name>
    <dbReference type="NCBI Taxonomy" id="2708301"/>
    <lineage>
        <taxon>Bacteria</taxon>
        <taxon>Pseudomonadati</taxon>
        <taxon>Pseudomonadota</taxon>
        <taxon>Gammaproteobacteria</taxon>
        <taxon>Cellvibrionales</taxon>
        <taxon>Halieaceae</taxon>
        <taxon>Kineobactrum</taxon>
    </lineage>
</organism>
<evidence type="ECO:0000259" key="4">
    <source>
        <dbReference type="Pfam" id="PF00561"/>
    </source>
</evidence>
<feature type="signal peptide" evidence="3">
    <location>
        <begin position="1"/>
        <end position="22"/>
    </location>
</feature>
<evidence type="ECO:0000256" key="1">
    <source>
        <dbReference type="ARBA" id="ARBA00010088"/>
    </source>
</evidence>
<dbReference type="Gene3D" id="3.40.50.1820">
    <property type="entry name" value="alpha/beta hydrolase"/>
    <property type="match status" value="1"/>
</dbReference>
<dbReference type="InterPro" id="IPR013595">
    <property type="entry name" value="Pept_S33_TAP-like_C"/>
</dbReference>
<keyword evidence="3" id="KW-0732">Signal</keyword>
<dbReference type="SUPFAM" id="SSF53474">
    <property type="entry name" value="alpha/beta-Hydrolases"/>
    <property type="match status" value="1"/>
</dbReference>
<evidence type="ECO:0000256" key="2">
    <source>
        <dbReference type="ARBA" id="ARBA00022801"/>
    </source>
</evidence>